<dbReference type="RefSeq" id="WP_204776144.1">
    <property type="nucleotide sequence ID" value="NZ_JACJJQ010000008.1"/>
</dbReference>
<evidence type="ECO:0000256" key="1">
    <source>
        <dbReference type="ARBA" id="ARBA00022598"/>
    </source>
</evidence>
<dbReference type="PANTHER" id="PTHR12835:SF5">
    <property type="entry name" value="BIOTIN--PROTEIN LIGASE"/>
    <property type="match status" value="1"/>
</dbReference>
<dbReference type="InterPro" id="IPR045864">
    <property type="entry name" value="aa-tRNA-synth_II/BPL/LPL"/>
</dbReference>
<keyword evidence="5" id="KW-0238">DNA-binding</keyword>
<protein>
    <recommendedName>
        <fullName evidence="5">Bifunctional ligase/repressor BirA</fullName>
    </recommendedName>
    <alternativeName>
        <fullName evidence="5">Biotin--[acetyl-CoA-carboxylase] ligase</fullName>
        <ecNumber evidence="5">6.3.4.15</ecNumber>
    </alternativeName>
    <alternativeName>
        <fullName evidence="5">Biotin--protein ligase</fullName>
    </alternativeName>
    <alternativeName>
        <fullName evidence="5">Biotin-[acetyl-CoA carboxylase] synthetase</fullName>
    </alternativeName>
</protein>
<dbReference type="Pfam" id="PF08279">
    <property type="entry name" value="HTH_11"/>
    <property type="match status" value="1"/>
</dbReference>
<name>A0ABS2EMW8_9LACO</name>
<dbReference type="Pfam" id="PF02237">
    <property type="entry name" value="BPL_C"/>
    <property type="match status" value="1"/>
</dbReference>
<comment type="caution">
    <text evidence="5">Lacks conserved residue(s) required for the propagation of feature annotation.</text>
</comment>
<dbReference type="Gene3D" id="3.30.930.10">
    <property type="entry name" value="Bira Bifunctional Protein, Domain 2"/>
    <property type="match status" value="1"/>
</dbReference>
<dbReference type="InterPro" id="IPR013196">
    <property type="entry name" value="HTH_11"/>
</dbReference>
<dbReference type="Gene3D" id="1.10.10.10">
    <property type="entry name" value="Winged helix-like DNA-binding domain superfamily/Winged helix DNA-binding domain"/>
    <property type="match status" value="1"/>
</dbReference>
<dbReference type="PANTHER" id="PTHR12835">
    <property type="entry name" value="BIOTIN PROTEIN LIGASE"/>
    <property type="match status" value="1"/>
</dbReference>
<comment type="similarity">
    <text evidence="5">Belongs to the biotin--protein ligase family.</text>
</comment>
<dbReference type="InterPro" id="IPR030855">
    <property type="entry name" value="Bifunct_BirA"/>
</dbReference>
<keyword evidence="2 5" id="KW-0547">Nucleotide-binding</keyword>
<feature type="domain" description="BPL/LPL catalytic" evidence="6">
    <location>
        <begin position="77"/>
        <end position="256"/>
    </location>
</feature>
<dbReference type="CDD" id="cd16442">
    <property type="entry name" value="BPL"/>
    <property type="match status" value="1"/>
</dbReference>
<dbReference type="GO" id="GO:0004077">
    <property type="term" value="F:biotin--[biotin carboxyl-carrier protein] ligase activity"/>
    <property type="evidence" value="ECO:0007669"/>
    <property type="project" value="UniProtKB-EC"/>
</dbReference>
<evidence type="ECO:0000256" key="3">
    <source>
        <dbReference type="ARBA" id="ARBA00022840"/>
    </source>
</evidence>
<sequence>MATTREKVLAEFLKQPKRAITGSELATRLQISRESIWKAIQALRKTGFEIQGQPAKGYIYLGTSKLSAPVIQTACRKFRGQVLVFDELSSTQDQAKAAISHRQVALPAVWLAESQTAGYGRRGRQFFSPAATGLYFSVAFQLVVPLQNPGLLTTGVAEAIWQVLHSFYPQADLQLKWVNDIYCNGKKVVGILTEAVTDLETQSAQTVVIGCGINLSTTNFPTELASKAGKLGDLVDRNQLAAALLDAIQIRIGDFTTGDFLTNYRKHSLVLGRPVELRGAHETVHGTATQINDDGALVVITPEGSRTFVSGEVTKVNVK</sequence>
<dbReference type="InterPro" id="IPR004408">
    <property type="entry name" value="Biotin_CoA_COase_ligase"/>
</dbReference>
<feature type="binding site" evidence="5">
    <location>
        <position position="187"/>
    </location>
    <ligand>
        <name>biotin</name>
        <dbReference type="ChEBI" id="CHEBI:57586"/>
    </ligand>
</feature>
<dbReference type="InterPro" id="IPR003142">
    <property type="entry name" value="BPL_C"/>
</dbReference>
<keyword evidence="8" id="KW-1185">Reference proteome</keyword>
<dbReference type="SUPFAM" id="SSF46785">
    <property type="entry name" value="Winged helix' DNA-binding domain"/>
    <property type="match status" value="1"/>
</dbReference>
<organism evidence="7 8">
    <name type="scientific">Limosilactobacillus alvi</name>
    <dbReference type="NCBI Taxonomy" id="990412"/>
    <lineage>
        <taxon>Bacteria</taxon>
        <taxon>Bacillati</taxon>
        <taxon>Bacillota</taxon>
        <taxon>Bacilli</taxon>
        <taxon>Lactobacillales</taxon>
        <taxon>Lactobacillaceae</taxon>
        <taxon>Limosilactobacillus</taxon>
    </lineage>
</organism>
<dbReference type="SUPFAM" id="SSF50037">
    <property type="entry name" value="C-terminal domain of transcriptional repressors"/>
    <property type="match status" value="1"/>
</dbReference>
<comment type="function">
    <text evidence="5">Acts both as a biotin--[acetyl-CoA-carboxylase] ligase and a repressor.</text>
</comment>
<dbReference type="HAMAP" id="MF_00978">
    <property type="entry name" value="Bifunct_BirA"/>
    <property type="match status" value="1"/>
</dbReference>
<keyword evidence="3 5" id="KW-0067">ATP-binding</keyword>
<comment type="catalytic activity">
    <reaction evidence="5">
        <text>biotin + L-lysyl-[protein] + ATP = N(6)-biotinyl-L-lysyl-[protein] + AMP + diphosphate + H(+)</text>
        <dbReference type="Rhea" id="RHEA:11756"/>
        <dbReference type="Rhea" id="RHEA-COMP:9752"/>
        <dbReference type="Rhea" id="RHEA-COMP:10505"/>
        <dbReference type="ChEBI" id="CHEBI:15378"/>
        <dbReference type="ChEBI" id="CHEBI:29969"/>
        <dbReference type="ChEBI" id="CHEBI:30616"/>
        <dbReference type="ChEBI" id="CHEBI:33019"/>
        <dbReference type="ChEBI" id="CHEBI:57586"/>
        <dbReference type="ChEBI" id="CHEBI:83144"/>
        <dbReference type="ChEBI" id="CHEBI:456215"/>
        <dbReference type="EC" id="6.3.4.15"/>
    </reaction>
</comment>
<proteinExistence type="inferred from homology"/>
<dbReference type="Gene3D" id="2.30.30.100">
    <property type="match status" value="1"/>
</dbReference>
<dbReference type="InterPro" id="IPR036390">
    <property type="entry name" value="WH_DNA-bd_sf"/>
</dbReference>
<evidence type="ECO:0000313" key="8">
    <source>
        <dbReference type="Proteomes" id="UP000776629"/>
    </source>
</evidence>
<reference evidence="7 8" key="1">
    <citation type="journal article" date="2021" name="Sci. Rep.">
        <title>The distribution of antibiotic resistance genes in chicken gut microbiota commensals.</title>
        <authorList>
            <person name="Juricova H."/>
            <person name="Matiasovicova J."/>
            <person name="Kubasova T."/>
            <person name="Cejkova D."/>
            <person name="Rychlik I."/>
        </authorList>
    </citation>
    <scope>NUCLEOTIDE SEQUENCE [LARGE SCALE GENOMIC DNA]</scope>
    <source>
        <strain evidence="7 8">An810</strain>
    </source>
</reference>
<evidence type="ECO:0000256" key="5">
    <source>
        <dbReference type="HAMAP-Rule" id="MF_00978"/>
    </source>
</evidence>
<comment type="caution">
    <text evidence="7">The sequence shown here is derived from an EMBL/GenBank/DDBJ whole genome shotgun (WGS) entry which is preliminary data.</text>
</comment>
<dbReference type="Proteomes" id="UP000776629">
    <property type="component" value="Unassembled WGS sequence"/>
</dbReference>
<keyword evidence="5" id="KW-0805">Transcription regulation</keyword>
<feature type="binding site" evidence="5">
    <location>
        <position position="115"/>
    </location>
    <ligand>
        <name>biotin</name>
        <dbReference type="ChEBI" id="CHEBI:57586"/>
    </ligand>
</feature>
<evidence type="ECO:0000256" key="2">
    <source>
        <dbReference type="ARBA" id="ARBA00022741"/>
    </source>
</evidence>
<dbReference type="SUPFAM" id="SSF55681">
    <property type="entry name" value="Class II aaRS and biotin synthetases"/>
    <property type="match status" value="1"/>
</dbReference>
<evidence type="ECO:0000256" key="4">
    <source>
        <dbReference type="ARBA" id="ARBA00023267"/>
    </source>
</evidence>
<dbReference type="Pfam" id="PF03099">
    <property type="entry name" value="BPL_LplA_LipB"/>
    <property type="match status" value="1"/>
</dbReference>
<keyword evidence="5" id="KW-0678">Repressor</keyword>
<gene>
    <name evidence="5" type="primary">birA</name>
    <name evidence="7" type="ORF">H5993_02875</name>
</gene>
<evidence type="ECO:0000259" key="6">
    <source>
        <dbReference type="PROSITE" id="PS51733"/>
    </source>
</evidence>
<keyword evidence="1 5" id="KW-0436">Ligase</keyword>
<dbReference type="InterPro" id="IPR004143">
    <property type="entry name" value="BPL_LPL_catalytic"/>
</dbReference>
<keyword evidence="4 5" id="KW-0092">Biotin</keyword>
<dbReference type="PROSITE" id="PS51733">
    <property type="entry name" value="BPL_LPL_CATALYTIC"/>
    <property type="match status" value="1"/>
</dbReference>
<dbReference type="EMBL" id="JACJJQ010000008">
    <property type="protein sequence ID" value="MBM6753706.1"/>
    <property type="molecule type" value="Genomic_DNA"/>
</dbReference>
<dbReference type="InterPro" id="IPR036388">
    <property type="entry name" value="WH-like_DNA-bd_sf"/>
</dbReference>
<dbReference type="NCBIfam" id="TIGR00121">
    <property type="entry name" value="birA_ligase"/>
    <property type="match status" value="1"/>
</dbReference>
<accession>A0ABS2EMW8</accession>
<dbReference type="EC" id="6.3.4.15" evidence="5"/>
<keyword evidence="5" id="KW-0804">Transcription</keyword>
<feature type="DNA-binding region" description="H-T-H motif" evidence="5">
    <location>
        <begin position="22"/>
        <end position="41"/>
    </location>
</feature>
<dbReference type="InterPro" id="IPR008988">
    <property type="entry name" value="Transcriptional_repressor_C"/>
</dbReference>
<evidence type="ECO:0000313" key="7">
    <source>
        <dbReference type="EMBL" id="MBM6753706.1"/>
    </source>
</evidence>